<dbReference type="EMBL" id="AP022360">
    <property type="protein sequence ID" value="BBU87498.1"/>
    <property type="molecule type" value="Genomic_DNA"/>
</dbReference>
<dbReference type="GO" id="GO:0004175">
    <property type="term" value="F:endopeptidase activity"/>
    <property type="evidence" value="ECO:0007669"/>
    <property type="project" value="InterPro"/>
</dbReference>
<evidence type="ECO:0000313" key="2">
    <source>
        <dbReference type="EMBL" id="BBU87498.1"/>
    </source>
</evidence>
<accession>A0A8S0G7P3</accession>
<feature type="domain" description="Peptidase S6" evidence="1">
    <location>
        <begin position="46"/>
        <end position="173"/>
    </location>
</feature>
<name>A0A8S0G7P3_ECOLX</name>
<dbReference type="Pfam" id="PF02395">
    <property type="entry name" value="Peptidase_S6"/>
    <property type="match status" value="1"/>
</dbReference>
<sequence length="173" mass="19468">MKITVLNQRYKKHFGYPHILMGDVKVTVSAMIACAVLLHPNKLFASVAGTSLPYQTYRDFAENKGEFRPGAENVPLYDKNGNPVTTLNKAPMIDFSSNDSTGVATLVSPQYVVSVKHNVGYQYVKFGYADDSSYALVDRNNHWRDFHTPRLNIVFNQNCHRGYTSGYNQCGYS</sequence>
<gene>
    <name evidence="2" type="ORF">EIMP300_88980</name>
</gene>
<dbReference type="PROSITE" id="PS51691">
    <property type="entry name" value="PEPTIDASE_S6"/>
    <property type="match status" value="1"/>
</dbReference>
<evidence type="ECO:0000313" key="3">
    <source>
        <dbReference type="Proteomes" id="UP000467488"/>
    </source>
</evidence>
<dbReference type="Proteomes" id="UP000467488">
    <property type="component" value="Chromosome"/>
</dbReference>
<dbReference type="InterPro" id="IPR030396">
    <property type="entry name" value="Peptidase_S6_dom"/>
</dbReference>
<organism evidence="2 3">
    <name type="scientific">Escherichia coli</name>
    <dbReference type="NCBI Taxonomy" id="562"/>
    <lineage>
        <taxon>Bacteria</taxon>
        <taxon>Pseudomonadati</taxon>
        <taxon>Pseudomonadota</taxon>
        <taxon>Gammaproteobacteria</taxon>
        <taxon>Enterobacterales</taxon>
        <taxon>Enterobacteriaceae</taxon>
        <taxon>Escherichia</taxon>
    </lineage>
</organism>
<proteinExistence type="predicted"/>
<evidence type="ECO:0000259" key="1">
    <source>
        <dbReference type="PROSITE" id="PS51691"/>
    </source>
</evidence>
<dbReference type="AlphaFoldDB" id="A0A8S0G7P3"/>
<protein>
    <recommendedName>
        <fullName evidence="1">Peptidase S6 domain-containing protein</fullName>
    </recommendedName>
</protein>
<reference evidence="2 3" key="1">
    <citation type="submission" date="2020-01" db="EMBL/GenBank/DDBJ databases">
        <title>Dynamics of blaIMP-6 dissemination in carbapenem resistant Enterobacteriacea isolated from regional surveillance in Osaka, Japan.</title>
        <authorList>
            <person name="Abe R."/>
            <person name="Akeda Y."/>
            <person name="Sugawara Y."/>
            <person name="Yamamoto N."/>
            <person name="Tomono K."/>
            <person name="Takeuchi D."/>
            <person name="Kawahara R."/>
            <person name="Hamada S."/>
        </authorList>
    </citation>
    <scope>NUCLEOTIDE SEQUENCE [LARGE SCALE GENOMIC DNA]</scope>
    <source>
        <strain evidence="2 3">E300</strain>
    </source>
</reference>
<dbReference type="Gene3D" id="2.40.10.120">
    <property type="match status" value="1"/>
</dbReference>